<feature type="compositionally biased region" description="Low complexity" evidence="1">
    <location>
        <begin position="109"/>
        <end position="126"/>
    </location>
</feature>
<sequence length="210" mass="23652">MTSCLLTSGIPRLTSNAMLWKRLGLNRGIGNERPQITSSKKKGESTVYFIKLPPQPHYYSAFNLLPTSNDQKNTPEPFETVSVDFTANGKPENVYHWNLPLGLTHPTTTTTTTTTTPHPPTSTHSPLNYKKPYRHNYYNNGKPHKLYFVKPSYRAPATTVPTAINPTTTTETPPSSSTIGFYKKLQFKKNFKGNGKPNQLYFVQPAHFSF</sequence>
<dbReference type="HOGENOM" id="CLU_1311228_0_0_1"/>
<name>E9FS34_DAPPU</name>
<dbReference type="Pfam" id="PF16027">
    <property type="entry name" value="DUF4786"/>
    <property type="match status" value="1"/>
</dbReference>
<dbReference type="InterPro" id="IPR031983">
    <property type="entry name" value="DUF4786"/>
</dbReference>
<evidence type="ECO:0000313" key="2">
    <source>
        <dbReference type="EMBL" id="EFX89964.1"/>
    </source>
</evidence>
<gene>
    <name evidence="2" type="ORF">DAPPUDRAFT_309638</name>
</gene>
<keyword evidence="3" id="KW-1185">Reference proteome</keyword>
<dbReference type="OrthoDB" id="7700260at2759"/>
<organism evidence="2 3">
    <name type="scientific">Daphnia pulex</name>
    <name type="common">Water flea</name>
    <dbReference type="NCBI Taxonomy" id="6669"/>
    <lineage>
        <taxon>Eukaryota</taxon>
        <taxon>Metazoa</taxon>
        <taxon>Ecdysozoa</taxon>
        <taxon>Arthropoda</taxon>
        <taxon>Crustacea</taxon>
        <taxon>Branchiopoda</taxon>
        <taxon>Diplostraca</taxon>
        <taxon>Cladocera</taxon>
        <taxon>Anomopoda</taxon>
        <taxon>Daphniidae</taxon>
        <taxon>Daphnia</taxon>
    </lineage>
</organism>
<feature type="region of interest" description="Disordered" evidence="1">
    <location>
        <begin position="109"/>
        <end position="132"/>
    </location>
</feature>
<reference evidence="2 3" key="1">
    <citation type="journal article" date="2011" name="Science">
        <title>The ecoresponsive genome of Daphnia pulex.</title>
        <authorList>
            <person name="Colbourne J.K."/>
            <person name="Pfrender M.E."/>
            <person name="Gilbert D."/>
            <person name="Thomas W.K."/>
            <person name="Tucker A."/>
            <person name="Oakley T.H."/>
            <person name="Tokishita S."/>
            <person name="Aerts A."/>
            <person name="Arnold G.J."/>
            <person name="Basu M.K."/>
            <person name="Bauer D.J."/>
            <person name="Caceres C.E."/>
            <person name="Carmel L."/>
            <person name="Casola C."/>
            <person name="Choi J.H."/>
            <person name="Detter J.C."/>
            <person name="Dong Q."/>
            <person name="Dusheyko S."/>
            <person name="Eads B.D."/>
            <person name="Frohlich T."/>
            <person name="Geiler-Samerotte K.A."/>
            <person name="Gerlach D."/>
            <person name="Hatcher P."/>
            <person name="Jogdeo S."/>
            <person name="Krijgsveld J."/>
            <person name="Kriventseva E.V."/>
            <person name="Kultz D."/>
            <person name="Laforsch C."/>
            <person name="Lindquist E."/>
            <person name="Lopez J."/>
            <person name="Manak J.R."/>
            <person name="Muller J."/>
            <person name="Pangilinan J."/>
            <person name="Patwardhan R.P."/>
            <person name="Pitluck S."/>
            <person name="Pritham E.J."/>
            <person name="Rechtsteiner A."/>
            <person name="Rho M."/>
            <person name="Rogozin I.B."/>
            <person name="Sakarya O."/>
            <person name="Salamov A."/>
            <person name="Schaack S."/>
            <person name="Shapiro H."/>
            <person name="Shiga Y."/>
            <person name="Skalitzky C."/>
            <person name="Smith Z."/>
            <person name="Souvorov A."/>
            <person name="Sung W."/>
            <person name="Tang Z."/>
            <person name="Tsuchiya D."/>
            <person name="Tu H."/>
            <person name="Vos H."/>
            <person name="Wang M."/>
            <person name="Wolf Y.I."/>
            <person name="Yamagata H."/>
            <person name="Yamada T."/>
            <person name="Ye Y."/>
            <person name="Shaw J.R."/>
            <person name="Andrews J."/>
            <person name="Crease T.J."/>
            <person name="Tang H."/>
            <person name="Lucas S.M."/>
            <person name="Robertson H.M."/>
            <person name="Bork P."/>
            <person name="Koonin E.V."/>
            <person name="Zdobnov E.M."/>
            <person name="Grigoriev I.V."/>
            <person name="Lynch M."/>
            <person name="Boore J.L."/>
        </authorList>
    </citation>
    <scope>NUCLEOTIDE SEQUENCE [LARGE SCALE GENOMIC DNA]</scope>
</reference>
<dbReference type="KEGG" id="dpx:DAPPUDRAFT_309638"/>
<evidence type="ECO:0000313" key="3">
    <source>
        <dbReference type="Proteomes" id="UP000000305"/>
    </source>
</evidence>
<dbReference type="Proteomes" id="UP000000305">
    <property type="component" value="Unassembled WGS sequence"/>
</dbReference>
<dbReference type="InParanoid" id="E9FS34"/>
<accession>E9FS34</accession>
<dbReference type="AlphaFoldDB" id="E9FS34"/>
<proteinExistence type="predicted"/>
<evidence type="ECO:0000256" key="1">
    <source>
        <dbReference type="SAM" id="MobiDB-lite"/>
    </source>
</evidence>
<dbReference type="EMBL" id="GL732523">
    <property type="protein sequence ID" value="EFX89964.1"/>
    <property type="molecule type" value="Genomic_DNA"/>
</dbReference>
<protein>
    <submittedName>
        <fullName evidence="2">Uncharacterized protein</fullName>
    </submittedName>
</protein>